<comment type="subcellular location">
    <subcellularLocation>
        <location evidence="1">Membrane</location>
        <topology evidence="1">Multi-pass membrane protein</topology>
    </subcellularLocation>
</comment>
<dbReference type="SUPFAM" id="SSF52540">
    <property type="entry name" value="P-loop containing nucleoside triphosphate hydrolases"/>
    <property type="match status" value="1"/>
</dbReference>
<evidence type="ECO:0000256" key="1">
    <source>
        <dbReference type="ARBA" id="ARBA00004141"/>
    </source>
</evidence>
<feature type="transmembrane region" description="Helical" evidence="10">
    <location>
        <begin position="1051"/>
        <end position="1071"/>
    </location>
</feature>
<evidence type="ECO:0000256" key="6">
    <source>
        <dbReference type="ARBA" id="ARBA00022840"/>
    </source>
</evidence>
<dbReference type="InterPro" id="IPR036640">
    <property type="entry name" value="ABC1_TM_sf"/>
</dbReference>
<name>A0A9P8CUT6_MORAP</name>
<reference evidence="12" key="1">
    <citation type="submission" date="2021-07" db="EMBL/GenBank/DDBJ databases">
        <title>Draft genome of Mortierella alpina, strain LL118, isolated from an aspen leaf litter sample.</title>
        <authorList>
            <person name="Yang S."/>
            <person name="Vinatzer B.A."/>
        </authorList>
    </citation>
    <scope>NUCLEOTIDE SEQUENCE</scope>
    <source>
        <strain evidence="12">LL118</strain>
    </source>
</reference>
<feature type="transmembrane region" description="Helical" evidence="10">
    <location>
        <begin position="94"/>
        <end position="114"/>
    </location>
</feature>
<feature type="transmembrane region" description="Helical" evidence="10">
    <location>
        <begin position="157"/>
        <end position="176"/>
    </location>
</feature>
<proteinExistence type="predicted"/>
<dbReference type="FunFam" id="1.20.1560.10:FF:000013">
    <property type="entry name" value="ABC transporter C family member 2"/>
    <property type="match status" value="1"/>
</dbReference>
<evidence type="ECO:0000256" key="4">
    <source>
        <dbReference type="ARBA" id="ARBA00022737"/>
    </source>
</evidence>
<keyword evidence="7 10" id="KW-1133">Transmembrane helix</keyword>
<feature type="transmembrane region" description="Helical" evidence="10">
    <location>
        <begin position="126"/>
        <end position="145"/>
    </location>
</feature>
<dbReference type="InterPro" id="IPR056227">
    <property type="entry name" value="TMD0_ABC"/>
</dbReference>
<evidence type="ECO:0000256" key="9">
    <source>
        <dbReference type="SAM" id="MobiDB-lite"/>
    </source>
</evidence>
<evidence type="ECO:0000259" key="11">
    <source>
        <dbReference type="PROSITE" id="PS50929"/>
    </source>
</evidence>
<dbReference type="Pfam" id="PF00664">
    <property type="entry name" value="ABC_membrane"/>
    <property type="match status" value="2"/>
</dbReference>
<dbReference type="GO" id="GO:0005524">
    <property type="term" value="F:ATP binding"/>
    <property type="evidence" value="ECO:0007669"/>
    <property type="project" value="UniProtKB-KW"/>
</dbReference>
<evidence type="ECO:0000256" key="8">
    <source>
        <dbReference type="ARBA" id="ARBA00023136"/>
    </source>
</evidence>
<feature type="transmembrane region" description="Helical" evidence="10">
    <location>
        <begin position="932"/>
        <end position="950"/>
    </location>
</feature>
<dbReference type="Pfam" id="PF24357">
    <property type="entry name" value="TMD0_ABC"/>
    <property type="match status" value="1"/>
</dbReference>
<keyword evidence="4" id="KW-0677">Repeat</keyword>
<dbReference type="InterPro" id="IPR044746">
    <property type="entry name" value="ABCC_6TM_D1"/>
</dbReference>
<dbReference type="CDD" id="cd18579">
    <property type="entry name" value="ABC_6TM_ABCC_D1"/>
    <property type="match status" value="1"/>
</dbReference>
<feature type="region of interest" description="Disordered" evidence="9">
    <location>
        <begin position="643"/>
        <end position="681"/>
    </location>
</feature>
<accession>A0A9P8CUT6</accession>
<dbReference type="GO" id="GO:0016887">
    <property type="term" value="F:ATP hydrolysis activity"/>
    <property type="evidence" value="ECO:0007669"/>
    <property type="project" value="InterPro"/>
</dbReference>
<dbReference type="PANTHER" id="PTHR24223:SF415">
    <property type="entry name" value="FI20190P1"/>
    <property type="match status" value="1"/>
</dbReference>
<evidence type="ECO:0000256" key="3">
    <source>
        <dbReference type="ARBA" id="ARBA00022692"/>
    </source>
</evidence>
<dbReference type="InterPro" id="IPR044726">
    <property type="entry name" value="ABCC_6TM_D2"/>
</dbReference>
<evidence type="ECO:0000313" key="12">
    <source>
        <dbReference type="EMBL" id="KAG9321113.1"/>
    </source>
</evidence>
<feature type="domain" description="ABC transmembrane type-1" evidence="11">
    <location>
        <begin position="302"/>
        <end position="587"/>
    </location>
</feature>
<dbReference type="EMBL" id="JAIFTL010000230">
    <property type="protein sequence ID" value="KAG9321113.1"/>
    <property type="molecule type" value="Genomic_DNA"/>
</dbReference>
<feature type="transmembrane region" description="Helical" evidence="10">
    <location>
        <begin position="61"/>
        <end position="82"/>
    </location>
</feature>
<feature type="transmembrane region" description="Helical" evidence="10">
    <location>
        <begin position="1077"/>
        <end position="1099"/>
    </location>
</feature>
<evidence type="ECO:0000256" key="10">
    <source>
        <dbReference type="SAM" id="Phobius"/>
    </source>
</evidence>
<feature type="domain" description="ABC transmembrane type-1" evidence="11">
    <location>
        <begin position="935"/>
        <end position="1220"/>
    </location>
</feature>
<keyword evidence="2" id="KW-0813">Transport</keyword>
<feature type="transmembrane region" description="Helical" evidence="10">
    <location>
        <begin position="302"/>
        <end position="326"/>
    </location>
</feature>
<dbReference type="InterPro" id="IPR011527">
    <property type="entry name" value="ABC1_TM_dom"/>
</dbReference>
<dbReference type="Pfam" id="PF00005">
    <property type="entry name" value="ABC_tran"/>
    <property type="match status" value="1"/>
</dbReference>
<evidence type="ECO:0000256" key="5">
    <source>
        <dbReference type="ARBA" id="ARBA00022741"/>
    </source>
</evidence>
<feature type="transmembrane region" description="Helical" evidence="10">
    <location>
        <begin position="1162"/>
        <end position="1184"/>
    </location>
</feature>
<dbReference type="GO" id="GO:0016020">
    <property type="term" value="C:membrane"/>
    <property type="evidence" value="ECO:0007669"/>
    <property type="project" value="UniProtKB-SubCell"/>
</dbReference>
<dbReference type="CDD" id="cd18580">
    <property type="entry name" value="ABC_6TM_ABCC_D2"/>
    <property type="match status" value="1"/>
</dbReference>
<comment type="caution">
    <text evidence="12">The sequence shown here is derived from an EMBL/GenBank/DDBJ whole genome shotgun (WGS) entry which is preliminary data.</text>
</comment>
<dbReference type="PANTHER" id="PTHR24223">
    <property type="entry name" value="ATP-BINDING CASSETTE SUB-FAMILY C"/>
    <property type="match status" value="1"/>
</dbReference>
<dbReference type="Proteomes" id="UP000717515">
    <property type="component" value="Unassembled WGS sequence"/>
</dbReference>
<feature type="transmembrane region" description="Helical" evidence="10">
    <location>
        <begin position="520"/>
        <end position="549"/>
    </location>
</feature>
<dbReference type="PROSITE" id="PS50929">
    <property type="entry name" value="ABC_TM1F"/>
    <property type="match status" value="2"/>
</dbReference>
<keyword evidence="6" id="KW-0067">ATP-binding</keyword>
<keyword evidence="5" id="KW-0547">Nucleotide-binding</keyword>
<dbReference type="Gene3D" id="3.40.50.300">
    <property type="entry name" value="P-loop containing nucleotide triphosphate hydrolases"/>
    <property type="match status" value="2"/>
</dbReference>
<gene>
    <name evidence="12" type="ORF">KVV02_007342</name>
</gene>
<organism evidence="12 13">
    <name type="scientific">Mortierella alpina</name>
    <name type="common">Oleaginous fungus</name>
    <name type="synonym">Mortierella renispora</name>
    <dbReference type="NCBI Taxonomy" id="64518"/>
    <lineage>
        <taxon>Eukaryota</taxon>
        <taxon>Fungi</taxon>
        <taxon>Fungi incertae sedis</taxon>
        <taxon>Mucoromycota</taxon>
        <taxon>Mortierellomycotina</taxon>
        <taxon>Mortierellomycetes</taxon>
        <taxon>Mortierellales</taxon>
        <taxon>Mortierellaceae</taxon>
        <taxon>Mortierella</taxon>
    </lineage>
</organism>
<evidence type="ECO:0000313" key="13">
    <source>
        <dbReference type="Proteomes" id="UP000717515"/>
    </source>
</evidence>
<feature type="transmembrane region" description="Helical" evidence="10">
    <location>
        <begin position="412"/>
        <end position="437"/>
    </location>
</feature>
<feature type="region of interest" description="Disordered" evidence="9">
    <location>
        <begin position="857"/>
        <end position="905"/>
    </location>
</feature>
<keyword evidence="3 10" id="KW-0812">Transmembrane</keyword>
<evidence type="ECO:0000256" key="2">
    <source>
        <dbReference type="ARBA" id="ARBA00022448"/>
    </source>
</evidence>
<dbReference type="GO" id="GO:0140359">
    <property type="term" value="F:ABC-type transporter activity"/>
    <property type="evidence" value="ECO:0007669"/>
    <property type="project" value="InterPro"/>
</dbReference>
<protein>
    <recommendedName>
        <fullName evidence="11">ABC transmembrane type-1 domain-containing protein</fullName>
    </recommendedName>
</protein>
<feature type="compositionally biased region" description="Basic and acidic residues" evidence="9">
    <location>
        <begin position="643"/>
        <end position="672"/>
    </location>
</feature>
<dbReference type="SUPFAM" id="SSF90123">
    <property type="entry name" value="ABC transporter transmembrane region"/>
    <property type="match status" value="2"/>
</dbReference>
<sequence>MPYCGVEGWSVFSPRRDLDFSLCFQDSVLTLLPSIALLIAFSPRLYRVAGKGQLVGVKPNATFYFKMLAVVASIAIQLGLLIKLVSQDNYPSSSLLSTILYLTSLACAGVLHWFEFRNMPNPSSVLLIFWLFTALISIFPTRSLIQESPSGLSSTIPVLKLAFTVVSFLVFLLENIPKPNRSVLARQNVTPTVQANPSPEPNSNFFARVTFFWLLPLLRLGKKKTLRMEDIWNLHPKLLSYPLYITSKAKMDAHEAMVDQELNEKDSKDNRAGKRGLGRTVLAKIVLSSVGYGCFTAIIPRILWIAAIYLRPTLFSGLIAFVVSYSAPLKDAGVPPQAPWIGFGLLIAVFASSVVAALFDAQFQNINFNCSLKARGVFVNLIYRKSLRLSTTNKQEGMGSLVNHMSTDVDKVVALFQVIHYLWSSIVEIIIAVVLLYNEVRFAMFASLGVIVIILGISASTSPHIGKHYMAMMMFSDERMKLITELVTSVKSIKLYGWESYFTSKITTARNQQLLELRKFISWITFISVFLISTVPFCVFATLSVYTAIAKADEPLDLRRMFTAITLIAMLEGPVRMVSQSFSSAVGGKVAYERLQDFFNSEEIDDENVTRYADKNASEFAYQVEQGSFGWYTPEAIEEAAKTKEKEMRDKAAEDAEVAKKNKSAEVKEGAGDSHSTLDGFEKDKSALDNTTENTVDTMGPVLHDINLQIKRSALTAVVGRVGEGKSSLVGALLGEMHKYSGAVRSYGSLAYVAQSAWILNDTVRNNILFGKPYDKERYLNTIRACALVPDFKMLVNSDQTVIGEKIVVIKQGRISQDGTYEHLIQDEQGDLFRLMQESKLGASKEEDVDAEGLDEAFDSTADGSGDESLIGSETVGEDDKHSNGHDGAQQRSKSSVKEEAFEVDDKDEVNDEVLAEGTVGWSVYRFYITKLGTFGSILFLIIACGSLAMDISTKLWLQRWGKEADFPTDEQHSAQYWTVTYFAWIISSALMLTVTIANFTVFMSFRASKALHACMLAPLVRSPMSFFDVTSAGKIINRFAHDMNAVDIDLPAQFLNLILILLWAGNIYAFCIGASYYFAIAMVPLGYIYYLLGGFYLVSSREIKRLDSATRSPMYSHFGETLGGLTTIRAYDESHRFATHATVLLDRSQQTSYVANATTRWLGIMFDMMSVIILSLVALLAVVQRNSLQQGIFAVALSEIGNLTTVMNRVISTACQIETDIVAIERVREYSQLPSEARDVVPDSKTDKEWPQQGEISFQNYSTRYREGLELVLKKVSVTIKGAERVGIV</sequence>
<dbReference type="Gene3D" id="1.20.1560.10">
    <property type="entry name" value="ABC transporter type 1, transmembrane domain"/>
    <property type="match status" value="2"/>
</dbReference>
<dbReference type="InterPro" id="IPR003439">
    <property type="entry name" value="ABC_transporter-like_ATP-bd"/>
</dbReference>
<feature type="non-terminal residue" evidence="12">
    <location>
        <position position="1"/>
    </location>
</feature>
<feature type="transmembrane region" description="Helical" evidence="10">
    <location>
        <begin position="338"/>
        <end position="359"/>
    </location>
</feature>
<keyword evidence="8 10" id="KW-0472">Membrane</keyword>
<dbReference type="InterPro" id="IPR027417">
    <property type="entry name" value="P-loop_NTPase"/>
</dbReference>
<evidence type="ECO:0000256" key="7">
    <source>
        <dbReference type="ARBA" id="ARBA00022989"/>
    </source>
</evidence>
<feature type="transmembrane region" description="Helical" evidence="10">
    <location>
        <begin position="20"/>
        <end position="41"/>
    </location>
</feature>
<feature type="transmembrane region" description="Helical" evidence="10">
    <location>
        <begin position="443"/>
        <end position="465"/>
    </location>
</feature>
<feature type="transmembrane region" description="Helical" evidence="10">
    <location>
        <begin position="982"/>
        <end position="1006"/>
    </location>
</feature>
<dbReference type="InterPro" id="IPR050173">
    <property type="entry name" value="ABC_transporter_C-like"/>
</dbReference>